<dbReference type="AlphaFoldDB" id="A0A2P6NZ39"/>
<protein>
    <recommendedName>
        <fullName evidence="4">DUF1264 domain-containing protein</fullName>
    </recommendedName>
</protein>
<proteinExistence type="inferred from homology"/>
<keyword evidence="3" id="KW-1185">Reference proteome</keyword>
<reference evidence="2 3" key="1">
    <citation type="journal article" date="2018" name="Genome Biol. Evol.">
        <title>Multiple Roots of Fruiting Body Formation in Amoebozoa.</title>
        <authorList>
            <person name="Hillmann F."/>
            <person name="Forbes G."/>
            <person name="Novohradska S."/>
            <person name="Ferling I."/>
            <person name="Riege K."/>
            <person name="Groth M."/>
            <person name="Westermann M."/>
            <person name="Marz M."/>
            <person name="Spaller T."/>
            <person name="Winckler T."/>
            <person name="Schaap P."/>
            <person name="Glockner G."/>
        </authorList>
    </citation>
    <scope>NUCLEOTIDE SEQUENCE [LARGE SCALE GENOMIC DNA]</scope>
    <source>
        <strain evidence="2 3">Jena</strain>
    </source>
</reference>
<dbReference type="Pfam" id="PF06884">
    <property type="entry name" value="DUF1264"/>
    <property type="match status" value="1"/>
</dbReference>
<dbReference type="OrthoDB" id="1901244at2759"/>
<organism evidence="2 3">
    <name type="scientific">Planoprotostelium fungivorum</name>
    <dbReference type="NCBI Taxonomy" id="1890364"/>
    <lineage>
        <taxon>Eukaryota</taxon>
        <taxon>Amoebozoa</taxon>
        <taxon>Evosea</taxon>
        <taxon>Variosea</taxon>
        <taxon>Cavosteliida</taxon>
        <taxon>Cavosteliaceae</taxon>
        <taxon>Planoprotostelium</taxon>
    </lineage>
</organism>
<dbReference type="PANTHER" id="PTHR31360:SF0">
    <property type="entry name" value="OIL BODY-ASSOCIATED PROTEIN 1B"/>
    <property type="match status" value="1"/>
</dbReference>
<dbReference type="InParanoid" id="A0A2P6NZ39"/>
<evidence type="ECO:0008006" key="4">
    <source>
        <dbReference type="Google" id="ProtNLM"/>
    </source>
</evidence>
<comment type="caution">
    <text evidence="2">The sequence shown here is derived from an EMBL/GenBank/DDBJ whole genome shotgun (WGS) entry which is preliminary data.</text>
</comment>
<dbReference type="InterPro" id="IPR010686">
    <property type="entry name" value="OBAP-like"/>
</dbReference>
<accession>A0A2P6NZ39</accession>
<dbReference type="EMBL" id="MDYQ01000005">
    <property type="protein sequence ID" value="PRP89212.1"/>
    <property type="molecule type" value="Genomic_DNA"/>
</dbReference>
<gene>
    <name evidence="2" type="ORF">PROFUN_01932</name>
</gene>
<dbReference type="PANTHER" id="PTHR31360">
    <property type="match status" value="1"/>
</dbReference>
<name>A0A2P6NZ39_9EUKA</name>
<evidence type="ECO:0000313" key="2">
    <source>
        <dbReference type="EMBL" id="PRP89212.1"/>
    </source>
</evidence>
<comment type="similarity">
    <text evidence="1">Belongs to the OBAP family.</text>
</comment>
<sequence length="217" mass="24839">MQTVLDTGAALIQNRGPIEKIHQHICGVHFYSGDMSRQVIAHHYCHHLSADMHQCVIYDSDQPDARLIGIEYIVSEKLFMELPDDEKKLWHSHDYEVRGGIITAPGLPLVVEHKLMSHLHKTYGKVFHTWQVDRGDKVPLGIPQLMMSFTGPNQANDHLIQKTSPQELIENRSDLPPNVKVPGADAWENGFIYQTNLESKTVQRLNDEVFFRVKQDK</sequence>
<dbReference type="Proteomes" id="UP000241769">
    <property type="component" value="Unassembled WGS sequence"/>
</dbReference>
<evidence type="ECO:0000256" key="1">
    <source>
        <dbReference type="ARBA" id="ARBA00009740"/>
    </source>
</evidence>
<evidence type="ECO:0000313" key="3">
    <source>
        <dbReference type="Proteomes" id="UP000241769"/>
    </source>
</evidence>